<dbReference type="InterPro" id="IPR056422">
    <property type="entry name" value="BP74_N"/>
</dbReference>
<sequence>MRVRTFIMAGAVAAGLIGSAVAADADTGPAREATQYVAEFEVSGEHYKVRLTDQKDIDDARALLDSDNPGSLTPNGKFLWGVVDVNAPYNWSIDPDVFSFTDAAPEGCDGRPSWVDGPDWGHGGWFCPWDAVILSLDPITN</sequence>
<proteinExistence type="predicted"/>
<feature type="domain" description="BP74 N-terminal" evidence="2">
    <location>
        <begin position="35"/>
        <end position="135"/>
    </location>
</feature>
<feature type="chain" id="PRO_5045659577" description="BP74 N-terminal domain-containing protein" evidence="1">
    <location>
        <begin position="23"/>
        <end position="141"/>
    </location>
</feature>
<name>A0ABX8QVQ5_9ACTN</name>
<evidence type="ECO:0000313" key="3">
    <source>
        <dbReference type="EMBL" id="QXJ22698.1"/>
    </source>
</evidence>
<dbReference type="RefSeq" id="WP_231336032.1">
    <property type="nucleotide sequence ID" value="NZ_CP059572.1"/>
</dbReference>
<reference evidence="3" key="1">
    <citation type="submission" date="2020-07" db="EMBL/GenBank/DDBJ databases">
        <authorList>
            <person name="Tarantini F.S."/>
            <person name="Hong K.W."/>
            <person name="Chan K.G."/>
        </authorList>
    </citation>
    <scope>NUCLEOTIDE SEQUENCE</scope>
    <source>
        <strain evidence="3">32-07</strain>
    </source>
</reference>
<dbReference type="Proteomes" id="UP001049518">
    <property type="component" value="Chromosome"/>
</dbReference>
<organism evidence="3 4">
    <name type="scientific">Actinomadura graeca</name>
    <dbReference type="NCBI Taxonomy" id="2750812"/>
    <lineage>
        <taxon>Bacteria</taxon>
        <taxon>Bacillati</taxon>
        <taxon>Actinomycetota</taxon>
        <taxon>Actinomycetes</taxon>
        <taxon>Streptosporangiales</taxon>
        <taxon>Thermomonosporaceae</taxon>
        <taxon>Actinomadura</taxon>
    </lineage>
</organism>
<keyword evidence="1" id="KW-0732">Signal</keyword>
<feature type="signal peptide" evidence="1">
    <location>
        <begin position="1"/>
        <end position="22"/>
    </location>
</feature>
<evidence type="ECO:0000256" key="1">
    <source>
        <dbReference type="SAM" id="SignalP"/>
    </source>
</evidence>
<evidence type="ECO:0000259" key="2">
    <source>
        <dbReference type="Pfam" id="PF23621"/>
    </source>
</evidence>
<accession>A0ABX8QVQ5</accession>
<dbReference type="Pfam" id="PF23621">
    <property type="entry name" value="BP74_N"/>
    <property type="match status" value="1"/>
</dbReference>
<keyword evidence="4" id="KW-1185">Reference proteome</keyword>
<evidence type="ECO:0000313" key="4">
    <source>
        <dbReference type="Proteomes" id="UP001049518"/>
    </source>
</evidence>
<gene>
    <name evidence="3" type="ORF">AGRA3207_003746</name>
</gene>
<dbReference type="EMBL" id="CP059572">
    <property type="protein sequence ID" value="QXJ22698.1"/>
    <property type="molecule type" value="Genomic_DNA"/>
</dbReference>
<protein>
    <recommendedName>
        <fullName evidence="2">BP74 N-terminal domain-containing protein</fullName>
    </recommendedName>
</protein>